<dbReference type="Gene3D" id="3.40.710.10">
    <property type="entry name" value="DD-peptidase/beta-lactamase superfamily"/>
    <property type="match status" value="1"/>
</dbReference>
<feature type="domain" description="Beta-lactamase-related" evidence="1">
    <location>
        <begin position="20"/>
        <end position="376"/>
    </location>
</feature>
<dbReference type="InterPro" id="IPR012338">
    <property type="entry name" value="Beta-lactam/transpept-like"/>
</dbReference>
<reference evidence="2 3" key="1">
    <citation type="submission" date="2021-03" db="EMBL/GenBank/DDBJ databases">
        <title>Sequencing the genomes of 1000 actinobacteria strains.</title>
        <authorList>
            <person name="Klenk H.-P."/>
        </authorList>
    </citation>
    <scope>NUCLEOTIDE SEQUENCE [LARGE SCALE GENOMIC DNA]</scope>
    <source>
        <strain evidence="2 3">DSM 14564</strain>
    </source>
</reference>
<name>A0ABS4YNI2_9MICO</name>
<evidence type="ECO:0000313" key="3">
    <source>
        <dbReference type="Proteomes" id="UP000698222"/>
    </source>
</evidence>
<keyword evidence="3" id="KW-1185">Reference proteome</keyword>
<gene>
    <name evidence="2" type="ORF">JOF44_002865</name>
</gene>
<dbReference type="InterPro" id="IPR050491">
    <property type="entry name" value="AmpC-like"/>
</dbReference>
<evidence type="ECO:0000259" key="1">
    <source>
        <dbReference type="Pfam" id="PF00144"/>
    </source>
</evidence>
<dbReference type="Pfam" id="PF00144">
    <property type="entry name" value="Beta-lactamase"/>
    <property type="match status" value="1"/>
</dbReference>
<sequence length="514" mass="55660">MPSTPAAPDALPESVRDQITRLFADAVTGHRTAGVTWAVVGGHDHDPAVLAHGAAGHRELVDGAPAPGSAPMDRATISRIASMTKSFTAATLLALRDEGKLQLDDPIARYVPEAAGSFETAADDPEITLRELLTMSAGLVTDNPWGDRQESMTREQFASLLDGGLGHVHRPDTGFEYSNTGYALLGRAIDDVTGSDYTAQIRSRFLEPLGMADTAFDIEALDHSRLATGHRIGDRSDATRFEPVPLDRPGVYGAMAGLFSTVDDVATWMRFLAAADAPDSAARDQALLSTTSRREMQQLRRHHPLPALPAAEDGTSPGFDRIRGYGYGLVIEHFPDLGEVVSHSGGYPGYGSFMVWHRDSGVGVVALANSKYAPATPLSMQTLRILQREVPGLLERPEKQPAPRTLEAATAALTWLRTDDDTVADAWFAHNMDLDTSREERQRRLDTALRAAGLDRAALDYLRPQAATVISPAQLRWRVPGRGESTPSLRIDLLMDPRREALVQSLDTTAVAPR</sequence>
<protein>
    <submittedName>
        <fullName evidence="2">CubicO group peptidase (Beta-lactamase class C family)</fullName>
    </submittedName>
</protein>
<dbReference type="RefSeq" id="WP_209892797.1">
    <property type="nucleotide sequence ID" value="NZ_BAAAJV010000051.1"/>
</dbReference>
<dbReference type="PANTHER" id="PTHR46825">
    <property type="entry name" value="D-ALANYL-D-ALANINE-CARBOXYPEPTIDASE/ENDOPEPTIDASE AMPH"/>
    <property type="match status" value="1"/>
</dbReference>
<dbReference type="InterPro" id="IPR001466">
    <property type="entry name" value="Beta-lactam-related"/>
</dbReference>
<dbReference type="SUPFAM" id="SSF56601">
    <property type="entry name" value="beta-lactamase/transpeptidase-like"/>
    <property type="match status" value="1"/>
</dbReference>
<dbReference type="Proteomes" id="UP000698222">
    <property type="component" value="Unassembled WGS sequence"/>
</dbReference>
<organism evidence="2 3">
    <name type="scientific">Brachybacterium fresconis</name>
    <dbReference type="NCBI Taxonomy" id="173363"/>
    <lineage>
        <taxon>Bacteria</taxon>
        <taxon>Bacillati</taxon>
        <taxon>Actinomycetota</taxon>
        <taxon>Actinomycetes</taxon>
        <taxon>Micrococcales</taxon>
        <taxon>Dermabacteraceae</taxon>
        <taxon>Brachybacterium</taxon>
    </lineage>
</organism>
<proteinExistence type="predicted"/>
<comment type="caution">
    <text evidence="2">The sequence shown here is derived from an EMBL/GenBank/DDBJ whole genome shotgun (WGS) entry which is preliminary data.</text>
</comment>
<evidence type="ECO:0000313" key="2">
    <source>
        <dbReference type="EMBL" id="MBP2409962.1"/>
    </source>
</evidence>
<dbReference type="EMBL" id="JAGIOC010000001">
    <property type="protein sequence ID" value="MBP2409962.1"/>
    <property type="molecule type" value="Genomic_DNA"/>
</dbReference>
<dbReference type="PANTHER" id="PTHR46825:SF9">
    <property type="entry name" value="BETA-LACTAMASE-RELATED DOMAIN-CONTAINING PROTEIN"/>
    <property type="match status" value="1"/>
</dbReference>
<accession>A0ABS4YNI2</accession>